<accession>T1KR39</accession>
<evidence type="ECO:0000313" key="2">
    <source>
        <dbReference type="EnsemblMetazoa" id="tetur18g02160.1"/>
    </source>
</evidence>
<proteinExistence type="predicted"/>
<name>T1KR39_TETUR</name>
<keyword evidence="1" id="KW-0812">Transmembrane</keyword>
<protein>
    <submittedName>
        <fullName evidence="2">Uncharacterized protein</fullName>
    </submittedName>
</protein>
<keyword evidence="1" id="KW-0472">Membrane</keyword>
<dbReference type="EnsemblMetazoa" id="tetur18g02160.1">
    <property type="protein sequence ID" value="tetur18g02160.1"/>
    <property type="gene ID" value="tetur18g02160"/>
</dbReference>
<keyword evidence="3" id="KW-1185">Reference proteome</keyword>
<dbReference type="Proteomes" id="UP000015104">
    <property type="component" value="Unassembled WGS sequence"/>
</dbReference>
<dbReference type="HOGENOM" id="CLU_3385359_0_0_1"/>
<keyword evidence="1" id="KW-1133">Transmembrane helix</keyword>
<organism evidence="2 3">
    <name type="scientific">Tetranychus urticae</name>
    <name type="common">Two-spotted spider mite</name>
    <dbReference type="NCBI Taxonomy" id="32264"/>
    <lineage>
        <taxon>Eukaryota</taxon>
        <taxon>Metazoa</taxon>
        <taxon>Ecdysozoa</taxon>
        <taxon>Arthropoda</taxon>
        <taxon>Chelicerata</taxon>
        <taxon>Arachnida</taxon>
        <taxon>Acari</taxon>
        <taxon>Acariformes</taxon>
        <taxon>Trombidiformes</taxon>
        <taxon>Prostigmata</taxon>
        <taxon>Eleutherengona</taxon>
        <taxon>Raphignathae</taxon>
        <taxon>Tetranychoidea</taxon>
        <taxon>Tetranychidae</taxon>
        <taxon>Tetranychus</taxon>
    </lineage>
</organism>
<dbReference type="AlphaFoldDB" id="T1KR39"/>
<dbReference type="EMBL" id="CAEY01000383">
    <property type="status" value="NOT_ANNOTATED_CDS"/>
    <property type="molecule type" value="Genomic_DNA"/>
</dbReference>
<reference evidence="3" key="1">
    <citation type="submission" date="2011-08" db="EMBL/GenBank/DDBJ databases">
        <authorList>
            <person name="Rombauts S."/>
        </authorList>
    </citation>
    <scope>NUCLEOTIDE SEQUENCE</scope>
    <source>
        <strain evidence="3">London</strain>
    </source>
</reference>
<evidence type="ECO:0000256" key="1">
    <source>
        <dbReference type="SAM" id="Phobius"/>
    </source>
</evidence>
<evidence type="ECO:0000313" key="3">
    <source>
        <dbReference type="Proteomes" id="UP000015104"/>
    </source>
</evidence>
<feature type="transmembrane region" description="Helical" evidence="1">
    <location>
        <begin position="14"/>
        <end position="31"/>
    </location>
</feature>
<reference evidence="2" key="2">
    <citation type="submission" date="2015-06" db="UniProtKB">
        <authorList>
            <consortium name="EnsemblMetazoa"/>
        </authorList>
    </citation>
    <scope>IDENTIFICATION</scope>
</reference>
<sequence length="33" mass="3766">MNEVSPINGQFRDLSILHLTLLGLPAFFISFKF</sequence>